<evidence type="ECO:0000313" key="3">
    <source>
        <dbReference type="Proteomes" id="UP000783287"/>
    </source>
</evidence>
<evidence type="ECO:0000256" key="1">
    <source>
        <dbReference type="SAM" id="Phobius"/>
    </source>
</evidence>
<keyword evidence="1" id="KW-0812">Transmembrane</keyword>
<reference evidence="2" key="2">
    <citation type="journal article" date="2021" name="Microbiome">
        <title>Successional dynamics and alternative stable states in a saline activated sludge microbial community over 9 years.</title>
        <authorList>
            <person name="Wang Y."/>
            <person name="Ye J."/>
            <person name="Ju F."/>
            <person name="Liu L."/>
            <person name="Boyd J.A."/>
            <person name="Deng Y."/>
            <person name="Parks D.H."/>
            <person name="Jiang X."/>
            <person name="Yin X."/>
            <person name="Woodcroft B.J."/>
            <person name="Tyson G.W."/>
            <person name="Hugenholtz P."/>
            <person name="Polz M.F."/>
            <person name="Zhang T."/>
        </authorList>
    </citation>
    <scope>NUCLEOTIDE SEQUENCE</scope>
    <source>
        <strain evidence="2">HKST-UBA14</strain>
    </source>
</reference>
<dbReference type="Proteomes" id="UP000783287">
    <property type="component" value="Unassembled WGS sequence"/>
</dbReference>
<sequence>MKKIFFVLTIIVIAFNPLMTVLAQEQVNTNSESSIQEIIDPALQPSLEVLPQIYPEKTITIRVEIKALVSSGKVGVNWSYPENLLDIVGNETDIITVTNGNSTYLTKEFNPKPEAIIDGNDFARFIEIGTRVNAFIEDRNYLSATSIDLQVNNEMELIPMTTEYKNDKNVTLAIQWGIRVLIVMLILGSIIFGIKKFIDYLNSPDQPKY</sequence>
<protein>
    <submittedName>
        <fullName evidence="2">Uncharacterized protein</fullName>
    </submittedName>
</protein>
<organism evidence="2 3">
    <name type="scientific">Candidatus Dojkabacteria bacterium</name>
    <dbReference type="NCBI Taxonomy" id="2099670"/>
    <lineage>
        <taxon>Bacteria</taxon>
        <taxon>Candidatus Dojkabacteria</taxon>
    </lineage>
</organism>
<keyword evidence="1" id="KW-0472">Membrane</keyword>
<dbReference type="EMBL" id="JAGQLK010000019">
    <property type="protein sequence ID" value="MCA9383008.1"/>
    <property type="molecule type" value="Genomic_DNA"/>
</dbReference>
<dbReference type="AlphaFoldDB" id="A0A955RIR8"/>
<proteinExistence type="predicted"/>
<accession>A0A955RIR8</accession>
<keyword evidence="1" id="KW-1133">Transmembrane helix</keyword>
<name>A0A955RIR8_9BACT</name>
<evidence type="ECO:0000313" key="2">
    <source>
        <dbReference type="EMBL" id="MCA9383008.1"/>
    </source>
</evidence>
<feature type="transmembrane region" description="Helical" evidence="1">
    <location>
        <begin position="176"/>
        <end position="194"/>
    </location>
</feature>
<comment type="caution">
    <text evidence="2">The sequence shown here is derived from an EMBL/GenBank/DDBJ whole genome shotgun (WGS) entry which is preliminary data.</text>
</comment>
<gene>
    <name evidence="2" type="ORF">KC909_01460</name>
</gene>
<reference evidence="2" key="1">
    <citation type="submission" date="2020-04" db="EMBL/GenBank/DDBJ databases">
        <authorList>
            <person name="Zhang T."/>
        </authorList>
    </citation>
    <scope>NUCLEOTIDE SEQUENCE</scope>
    <source>
        <strain evidence="2">HKST-UBA14</strain>
    </source>
</reference>